<dbReference type="Proteomes" id="UP000280346">
    <property type="component" value="Unassembled WGS sequence"/>
</dbReference>
<keyword evidence="3" id="KW-0966">Cell projection</keyword>
<evidence type="ECO:0000313" key="3">
    <source>
        <dbReference type="EMBL" id="RUQ66560.1"/>
    </source>
</evidence>
<keyword evidence="3" id="KW-0969">Cilium</keyword>
<dbReference type="Pfam" id="PF10135">
    <property type="entry name" value="Rod-binding"/>
    <property type="match status" value="1"/>
</dbReference>
<gene>
    <name evidence="3" type="ORF">EJ913_22275</name>
</gene>
<evidence type="ECO:0000256" key="1">
    <source>
        <dbReference type="SAM" id="MobiDB-lite"/>
    </source>
</evidence>
<name>A0A433J3V5_9PROT</name>
<evidence type="ECO:0000313" key="4">
    <source>
        <dbReference type="Proteomes" id="UP000280346"/>
    </source>
</evidence>
<keyword evidence="4" id="KW-1185">Reference proteome</keyword>
<dbReference type="AlphaFoldDB" id="A0A433J3V5"/>
<dbReference type="RefSeq" id="WP_127001997.1">
    <property type="nucleotide sequence ID" value="NZ_JBNPXW010000018.1"/>
</dbReference>
<comment type="caution">
    <text evidence="3">The sequence shown here is derived from an EMBL/GenBank/DDBJ whole genome shotgun (WGS) entry which is preliminary data.</text>
</comment>
<dbReference type="OrthoDB" id="7862954at2"/>
<protein>
    <submittedName>
        <fullName evidence="3">Flagellar biosynthesis protein FlgJ</fullName>
    </submittedName>
</protein>
<sequence length="110" mass="11481">MSGVNVRPAASDVPNGKTGGPAAPRLDPVSADKVAKEFESMIVGQMMESMFAGLESSGTFGGGGPAEKPWRSFMLQEYGKAIAEAGTLGIGRMVREEVARLYAQQAETAS</sequence>
<evidence type="ECO:0000259" key="2">
    <source>
        <dbReference type="Pfam" id="PF10135"/>
    </source>
</evidence>
<dbReference type="EMBL" id="RZIJ01000020">
    <property type="protein sequence ID" value="RUQ66560.1"/>
    <property type="molecule type" value="Genomic_DNA"/>
</dbReference>
<feature type="domain" description="Flagellar protein FlgJ N-terminal" evidence="2">
    <location>
        <begin position="49"/>
        <end position="94"/>
    </location>
</feature>
<keyword evidence="3" id="KW-0282">Flagellum</keyword>
<organism evidence="3 4">
    <name type="scientific">Azospirillum doebereinerae</name>
    <dbReference type="NCBI Taxonomy" id="92933"/>
    <lineage>
        <taxon>Bacteria</taxon>
        <taxon>Pseudomonadati</taxon>
        <taxon>Pseudomonadota</taxon>
        <taxon>Alphaproteobacteria</taxon>
        <taxon>Rhodospirillales</taxon>
        <taxon>Azospirillaceae</taxon>
        <taxon>Azospirillum</taxon>
    </lineage>
</organism>
<dbReference type="InterPro" id="IPR019301">
    <property type="entry name" value="Flagellar_prot_FlgJ_N"/>
</dbReference>
<reference evidence="3 4" key="1">
    <citation type="submission" date="2018-12" db="EMBL/GenBank/DDBJ databases">
        <authorList>
            <person name="Yang Y."/>
        </authorList>
    </citation>
    <scope>NUCLEOTIDE SEQUENCE [LARGE SCALE GENOMIC DNA]</scope>
    <source>
        <strain evidence="3 4">GSF71</strain>
    </source>
</reference>
<accession>A0A433J3V5</accession>
<proteinExistence type="predicted"/>
<feature type="region of interest" description="Disordered" evidence="1">
    <location>
        <begin position="1"/>
        <end position="28"/>
    </location>
</feature>